<feature type="region of interest" description="Disordered" evidence="1">
    <location>
        <begin position="1"/>
        <end position="22"/>
    </location>
</feature>
<evidence type="ECO:0000256" key="1">
    <source>
        <dbReference type="SAM" id="MobiDB-lite"/>
    </source>
</evidence>
<accession>A0AAQ3WEV8</accession>
<name>A0AAQ3WEV8_PASNO</name>
<dbReference type="AlphaFoldDB" id="A0AAQ3WEV8"/>
<dbReference type="Proteomes" id="UP001341281">
    <property type="component" value="Chromosome 02"/>
</dbReference>
<keyword evidence="3" id="KW-1185">Reference proteome</keyword>
<gene>
    <name evidence="2" type="ORF">U9M48_009349</name>
</gene>
<organism evidence="2 3">
    <name type="scientific">Paspalum notatum var. saurae</name>
    <dbReference type="NCBI Taxonomy" id="547442"/>
    <lineage>
        <taxon>Eukaryota</taxon>
        <taxon>Viridiplantae</taxon>
        <taxon>Streptophyta</taxon>
        <taxon>Embryophyta</taxon>
        <taxon>Tracheophyta</taxon>
        <taxon>Spermatophyta</taxon>
        <taxon>Magnoliopsida</taxon>
        <taxon>Liliopsida</taxon>
        <taxon>Poales</taxon>
        <taxon>Poaceae</taxon>
        <taxon>PACMAD clade</taxon>
        <taxon>Panicoideae</taxon>
        <taxon>Andropogonodae</taxon>
        <taxon>Paspaleae</taxon>
        <taxon>Paspalinae</taxon>
        <taxon>Paspalum</taxon>
    </lineage>
</organism>
<protein>
    <submittedName>
        <fullName evidence="2">Uncharacterized protein</fullName>
    </submittedName>
</protein>
<sequence>MAAALPLSSPQPVAGGHGRSATTVPLLRRSPLVSSTGRCGPWPPRLLPLLSSGLCRSPRSSRRCSTPSTPWSSSVAAARKIDGWCFSNCWRRERRYGVDSNPGDMQGVGGVPETLHTLGASALAMAVRARSRGTPSLTPIKSRGAIGLRLNTLRRGTEPWSNLAHGSQNHREDEVIMIVDK</sequence>
<reference evidence="2 3" key="1">
    <citation type="submission" date="2024-02" db="EMBL/GenBank/DDBJ databases">
        <title>High-quality chromosome-scale genome assembly of Pensacola bahiagrass (Paspalum notatum Flugge var. saurae).</title>
        <authorList>
            <person name="Vega J.M."/>
            <person name="Podio M."/>
            <person name="Orjuela J."/>
            <person name="Siena L.A."/>
            <person name="Pessino S.C."/>
            <person name="Combes M.C."/>
            <person name="Mariac C."/>
            <person name="Albertini E."/>
            <person name="Pupilli F."/>
            <person name="Ortiz J.P.A."/>
            <person name="Leblanc O."/>
        </authorList>
    </citation>
    <scope>NUCLEOTIDE SEQUENCE [LARGE SCALE GENOMIC DNA]</scope>
    <source>
        <strain evidence="2">R1</strain>
        <tissue evidence="2">Leaf</tissue>
    </source>
</reference>
<evidence type="ECO:0000313" key="3">
    <source>
        <dbReference type="Proteomes" id="UP001341281"/>
    </source>
</evidence>
<dbReference type="EMBL" id="CP144746">
    <property type="protein sequence ID" value="WVZ59157.1"/>
    <property type="molecule type" value="Genomic_DNA"/>
</dbReference>
<evidence type="ECO:0000313" key="2">
    <source>
        <dbReference type="EMBL" id="WVZ59157.1"/>
    </source>
</evidence>
<proteinExistence type="predicted"/>